<accession>A0A3M7R4V4</accession>
<keyword evidence="2" id="KW-1185">Reference proteome</keyword>
<organism evidence="1 2">
    <name type="scientific">Brachionus plicatilis</name>
    <name type="common">Marine rotifer</name>
    <name type="synonym">Brachionus muelleri</name>
    <dbReference type="NCBI Taxonomy" id="10195"/>
    <lineage>
        <taxon>Eukaryota</taxon>
        <taxon>Metazoa</taxon>
        <taxon>Spiralia</taxon>
        <taxon>Gnathifera</taxon>
        <taxon>Rotifera</taxon>
        <taxon>Eurotatoria</taxon>
        <taxon>Monogononta</taxon>
        <taxon>Pseudotrocha</taxon>
        <taxon>Ploima</taxon>
        <taxon>Brachionidae</taxon>
        <taxon>Brachionus</taxon>
    </lineage>
</organism>
<dbReference type="Proteomes" id="UP000276133">
    <property type="component" value="Unassembled WGS sequence"/>
</dbReference>
<reference evidence="1 2" key="1">
    <citation type="journal article" date="2018" name="Sci. Rep.">
        <title>Genomic signatures of local adaptation to the degree of environmental predictability in rotifers.</title>
        <authorList>
            <person name="Franch-Gras L."/>
            <person name="Hahn C."/>
            <person name="Garcia-Roger E.M."/>
            <person name="Carmona M.J."/>
            <person name="Serra M."/>
            <person name="Gomez A."/>
        </authorList>
    </citation>
    <scope>NUCLEOTIDE SEQUENCE [LARGE SCALE GENOMIC DNA]</scope>
    <source>
        <strain evidence="1">HYR1</strain>
    </source>
</reference>
<evidence type="ECO:0000313" key="2">
    <source>
        <dbReference type="Proteomes" id="UP000276133"/>
    </source>
</evidence>
<protein>
    <submittedName>
        <fullName evidence="1">Uncharacterized protein</fullName>
    </submittedName>
</protein>
<name>A0A3M7R4V4_BRAPC</name>
<dbReference type="AlphaFoldDB" id="A0A3M7R4V4"/>
<comment type="caution">
    <text evidence="1">The sequence shown here is derived from an EMBL/GenBank/DDBJ whole genome shotgun (WGS) entry which is preliminary data.</text>
</comment>
<dbReference type="EMBL" id="REGN01004231">
    <property type="protein sequence ID" value="RNA18489.1"/>
    <property type="molecule type" value="Genomic_DNA"/>
</dbReference>
<gene>
    <name evidence="1" type="ORF">BpHYR1_000218</name>
</gene>
<evidence type="ECO:0000313" key="1">
    <source>
        <dbReference type="EMBL" id="RNA18489.1"/>
    </source>
</evidence>
<proteinExistence type="predicted"/>
<sequence length="95" mass="10944">MRNTDDTQFIASDDDDADFLDDHNFLDEFDEVDADVDEDSKERNRKFFLKKKWMIQANMSLIRLKVQSIGVNLTPPVLRGIKNIGLLSDIIVISN</sequence>